<reference evidence="2" key="1">
    <citation type="journal article" date="2022" name="Front. Genet.">
        <title>Chromosome-Scale Assembly of the Dendrobium nobile Genome Provides Insights Into the Molecular Mechanism of the Biosynthesis of the Medicinal Active Ingredient of Dendrobium.</title>
        <authorList>
            <person name="Xu Q."/>
            <person name="Niu S.-C."/>
            <person name="Li K.-L."/>
            <person name="Zheng P.-J."/>
            <person name="Zhang X.-J."/>
            <person name="Jia Y."/>
            <person name="Liu Y."/>
            <person name="Niu Y.-X."/>
            <person name="Yu L.-H."/>
            <person name="Chen D.-F."/>
            <person name="Zhang G.-Q."/>
        </authorList>
    </citation>
    <scope>NUCLEOTIDE SEQUENCE</scope>
    <source>
        <tissue evidence="2">Leaf</tissue>
    </source>
</reference>
<keyword evidence="1" id="KW-0472">Membrane</keyword>
<keyword evidence="3" id="KW-1185">Reference proteome</keyword>
<comment type="caution">
    <text evidence="2">The sequence shown here is derived from an EMBL/GenBank/DDBJ whole genome shotgun (WGS) entry which is preliminary data.</text>
</comment>
<accession>A0A8T3BWE8</accession>
<dbReference type="Pfam" id="PF04749">
    <property type="entry name" value="PLAC8"/>
    <property type="match status" value="1"/>
</dbReference>
<dbReference type="PANTHER" id="PTHR15907">
    <property type="entry name" value="DUF614 FAMILY PROTEIN-RELATED"/>
    <property type="match status" value="1"/>
</dbReference>
<name>A0A8T3BWE8_DENNO</name>
<dbReference type="InterPro" id="IPR006461">
    <property type="entry name" value="PLAC_motif_containing"/>
</dbReference>
<feature type="transmembrane region" description="Helical" evidence="1">
    <location>
        <begin position="88"/>
        <end position="107"/>
    </location>
</feature>
<evidence type="ECO:0000313" key="3">
    <source>
        <dbReference type="Proteomes" id="UP000829196"/>
    </source>
</evidence>
<proteinExistence type="predicted"/>
<organism evidence="2 3">
    <name type="scientific">Dendrobium nobile</name>
    <name type="common">Orchid</name>
    <dbReference type="NCBI Taxonomy" id="94219"/>
    <lineage>
        <taxon>Eukaryota</taxon>
        <taxon>Viridiplantae</taxon>
        <taxon>Streptophyta</taxon>
        <taxon>Embryophyta</taxon>
        <taxon>Tracheophyta</taxon>
        <taxon>Spermatophyta</taxon>
        <taxon>Magnoliopsida</taxon>
        <taxon>Liliopsida</taxon>
        <taxon>Asparagales</taxon>
        <taxon>Orchidaceae</taxon>
        <taxon>Epidendroideae</taxon>
        <taxon>Malaxideae</taxon>
        <taxon>Dendrobiinae</taxon>
        <taxon>Dendrobium</taxon>
    </lineage>
</organism>
<dbReference type="AlphaFoldDB" id="A0A8T3BWE8"/>
<evidence type="ECO:0000256" key="1">
    <source>
        <dbReference type="SAM" id="Phobius"/>
    </source>
</evidence>
<dbReference type="EMBL" id="JAGYWB010000005">
    <property type="protein sequence ID" value="KAI0523257.1"/>
    <property type="molecule type" value="Genomic_DNA"/>
</dbReference>
<protein>
    <submittedName>
        <fullName evidence="2">Uncharacterized protein</fullName>
    </submittedName>
</protein>
<gene>
    <name evidence="2" type="ORF">KFK09_005651</name>
</gene>
<dbReference type="Proteomes" id="UP000829196">
    <property type="component" value="Unassembled WGS sequence"/>
</dbReference>
<sequence length="179" mass="19535">MYSSKADGYETPASGFPVSSANQFYPSVGGGAAAFNVQSQAKVAWSTGLCNCCDDKSNCCVTCCCPCITFGRIAEIVDRGSSSCGTSGALYALICFVTGCPWFYSCFYRSRMRSQYSLKKSPCNDCLLHFCCEHCALCQEYRELKRRGFDMTIGWQANVERQGQGVGTVPPPLQGEMSR</sequence>
<evidence type="ECO:0000313" key="2">
    <source>
        <dbReference type="EMBL" id="KAI0523257.1"/>
    </source>
</evidence>
<dbReference type="NCBIfam" id="TIGR01571">
    <property type="entry name" value="A_thal_Cys_rich"/>
    <property type="match status" value="1"/>
</dbReference>
<dbReference type="OrthoDB" id="1045822at2759"/>
<keyword evidence="1" id="KW-0812">Transmembrane</keyword>
<keyword evidence="1" id="KW-1133">Transmembrane helix</keyword>